<protein>
    <submittedName>
        <fullName evidence="1">Uncharacterized protein</fullName>
    </submittedName>
</protein>
<evidence type="ECO:0000313" key="1">
    <source>
        <dbReference type="EMBL" id="GFY41967.1"/>
    </source>
</evidence>
<accession>A0A8X6WWP1</accession>
<dbReference type="Proteomes" id="UP000886998">
    <property type="component" value="Unassembled WGS sequence"/>
</dbReference>
<dbReference type="AlphaFoldDB" id="A0A8X6WWP1"/>
<comment type="caution">
    <text evidence="1">The sequence shown here is derived from an EMBL/GenBank/DDBJ whole genome shotgun (WGS) entry which is preliminary data.</text>
</comment>
<evidence type="ECO:0000313" key="2">
    <source>
        <dbReference type="Proteomes" id="UP000886998"/>
    </source>
</evidence>
<dbReference type="OrthoDB" id="6753017at2759"/>
<organism evidence="1 2">
    <name type="scientific">Trichonephila inaurata madagascariensis</name>
    <dbReference type="NCBI Taxonomy" id="2747483"/>
    <lineage>
        <taxon>Eukaryota</taxon>
        <taxon>Metazoa</taxon>
        <taxon>Ecdysozoa</taxon>
        <taxon>Arthropoda</taxon>
        <taxon>Chelicerata</taxon>
        <taxon>Arachnida</taxon>
        <taxon>Araneae</taxon>
        <taxon>Araneomorphae</taxon>
        <taxon>Entelegynae</taxon>
        <taxon>Araneoidea</taxon>
        <taxon>Nephilidae</taxon>
        <taxon>Trichonephila</taxon>
        <taxon>Trichonephila inaurata</taxon>
    </lineage>
</organism>
<dbReference type="EMBL" id="BMAV01002803">
    <property type="protein sequence ID" value="GFY41967.1"/>
    <property type="molecule type" value="Genomic_DNA"/>
</dbReference>
<reference evidence="1" key="1">
    <citation type="submission" date="2020-08" db="EMBL/GenBank/DDBJ databases">
        <title>Multicomponent nature underlies the extraordinary mechanical properties of spider dragline silk.</title>
        <authorList>
            <person name="Kono N."/>
            <person name="Nakamura H."/>
            <person name="Mori M."/>
            <person name="Yoshida Y."/>
            <person name="Ohtoshi R."/>
            <person name="Malay A.D."/>
            <person name="Moran D.A.P."/>
            <person name="Tomita M."/>
            <person name="Numata K."/>
            <person name="Arakawa K."/>
        </authorList>
    </citation>
    <scope>NUCLEOTIDE SEQUENCE</scope>
</reference>
<name>A0A8X6WWP1_9ARAC</name>
<sequence length="241" mass="27935">MSTQAMAMKKEEMHDLIASEVKYHTLYYANFLNQLPSTEKKPRQDNQVSKATTGIFNYFENHDDSQFALKELRDVLTGDPEEERLRIVEAAAAILRQDIRSSVVETKSYPPPSKMLITENQEIPKEYLENLPNLDQLVQIFQEKNCPVQTLHKNGVRVLLAIYNVPPYESSIDNLRYTQFIKSTKLNKPVQLSNTPPTSAAAHQHISRVYYQVQTWLGYHIEPQERGWILRNEFLEPITTL</sequence>
<proteinExistence type="predicted"/>
<gene>
    <name evidence="1" type="ORF">TNIN_275051</name>
</gene>
<keyword evidence="2" id="KW-1185">Reference proteome</keyword>